<protein>
    <submittedName>
        <fullName evidence="2">Uncharacterized protein</fullName>
    </submittedName>
</protein>
<sequence length="61" mass="6587">MAGPARKGLITPEPVELKVWPLQVNMDPPDTVRLTPTAVGRSSKVAAMTPIRKQPQAVSPR</sequence>
<evidence type="ECO:0000256" key="1">
    <source>
        <dbReference type="SAM" id="MobiDB-lite"/>
    </source>
</evidence>
<proteinExistence type="predicted"/>
<gene>
    <name evidence="2" type="ORF">NTEN_LOCUS12088</name>
</gene>
<feature type="region of interest" description="Disordered" evidence="1">
    <location>
        <begin position="40"/>
        <end position="61"/>
    </location>
</feature>
<accession>A0A6H5GVB5</accession>
<dbReference type="AlphaFoldDB" id="A0A6H5GVB5"/>
<dbReference type="EMBL" id="CADCXU010017998">
    <property type="protein sequence ID" value="CAB0006611.1"/>
    <property type="molecule type" value="Genomic_DNA"/>
</dbReference>
<organism evidence="2 3">
    <name type="scientific">Nesidiocoris tenuis</name>
    <dbReference type="NCBI Taxonomy" id="355587"/>
    <lineage>
        <taxon>Eukaryota</taxon>
        <taxon>Metazoa</taxon>
        <taxon>Ecdysozoa</taxon>
        <taxon>Arthropoda</taxon>
        <taxon>Hexapoda</taxon>
        <taxon>Insecta</taxon>
        <taxon>Pterygota</taxon>
        <taxon>Neoptera</taxon>
        <taxon>Paraneoptera</taxon>
        <taxon>Hemiptera</taxon>
        <taxon>Heteroptera</taxon>
        <taxon>Panheteroptera</taxon>
        <taxon>Cimicomorpha</taxon>
        <taxon>Miridae</taxon>
        <taxon>Dicyphina</taxon>
        <taxon>Nesidiocoris</taxon>
    </lineage>
</organism>
<evidence type="ECO:0000313" key="3">
    <source>
        <dbReference type="Proteomes" id="UP000479000"/>
    </source>
</evidence>
<keyword evidence="3" id="KW-1185">Reference proteome</keyword>
<dbReference type="Proteomes" id="UP000479000">
    <property type="component" value="Unassembled WGS sequence"/>
</dbReference>
<evidence type="ECO:0000313" key="2">
    <source>
        <dbReference type="EMBL" id="CAB0006611.1"/>
    </source>
</evidence>
<name>A0A6H5GVB5_9HEMI</name>
<reference evidence="2 3" key="1">
    <citation type="submission" date="2020-02" db="EMBL/GenBank/DDBJ databases">
        <authorList>
            <person name="Ferguson B K."/>
        </authorList>
    </citation>
    <scope>NUCLEOTIDE SEQUENCE [LARGE SCALE GENOMIC DNA]</scope>
</reference>
<feature type="non-terminal residue" evidence="2">
    <location>
        <position position="61"/>
    </location>
</feature>